<dbReference type="Proteomes" id="UP000050794">
    <property type="component" value="Unassembled WGS sequence"/>
</dbReference>
<keyword evidence="4" id="KW-0479">Metal-binding</keyword>
<feature type="domain" description="Beta-lactamase-related" evidence="6">
    <location>
        <begin position="423"/>
        <end position="523"/>
    </location>
</feature>
<dbReference type="SUPFAM" id="SSF81631">
    <property type="entry name" value="PAP/OAS1 substrate-binding domain"/>
    <property type="match status" value="1"/>
</dbReference>
<dbReference type="EMBL" id="UYWY01022894">
    <property type="protein sequence ID" value="VDM46799.1"/>
    <property type="molecule type" value="Genomic_DNA"/>
</dbReference>
<evidence type="ECO:0000256" key="3">
    <source>
        <dbReference type="ARBA" id="ARBA00022679"/>
    </source>
</evidence>
<dbReference type="InterPro" id="IPR001466">
    <property type="entry name" value="Beta-lactam-related"/>
</dbReference>
<keyword evidence="3" id="KW-0808">Transferase</keyword>
<dbReference type="InterPro" id="IPR002058">
    <property type="entry name" value="PAP_assoc"/>
</dbReference>
<evidence type="ECO:0000259" key="7">
    <source>
        <dbReference type="Pfam" id="PF03828"/>
    </source>
</evidence>
<dbReference type="GO" id="GO:0031123">
    <property type="term" value="P:RNA 3'-end processing"/>
    <property type="evidence" value="ECO:0007669"/>
    <property type="project" value="TreeGrafter"/>
</dbReference>
<keyword evidence="5" id="KW-0460">Magnesium</keyword>
<dbReference type="PANTHER" id="PTHR12271">
    <property type="entry name" value="POLY A POLYMERASE CID PAP -RELATED"/>
    <property type="match status" value="1"/>
</dbReference>
<organism evidence="10 11">
    <name type="scientific">Toxocara canis</name>
    <name type="common">Canine roundworm</name>
    <dbReference type="NCBI Taxonomy" id="6265"/>
    <lineage>
        <taxon>Eukaryota</taxon>
        <taxon>Metazoa</taxon>
        <taxon>Ecdysozoa</taxon>
        <taxon>Nematoda</taxon>
        <taxon>Chromadorea</taxon>
        <taxon>Rhabditida</taxon>
        <taxon>Spirurina</taxon>
        <taxon>Ascaridomorpha</taxon>
        <taxon>Ascaridoidea</taxon>
        <taxon>Toxocaridae</taxon>
        <taxon>Toxocara</taxon>
    </lineage>
</organism>
<dbReference type="Pfam" id="PF03828">
    <property type="entry name" value="PAP_assoc"/>
    <property type="match status" value="1"/>
</dbReference>
<evidence type="ECO:0000256" key="1">
    <source>
        <dbReference type="ARBA" id="ARBA00001936"/>
    </source>
</evidence>
<gene>
    <name evidence="9" type="ORF">TCNE_LOCUS15478</name>
</gene>
<sequence length="541" mass="60387">MLIWIVKLSIIGKVGECPVARLIDVSEYQANLRRSFEKWVYSSGELLLMGSTASQCGSLSSDLDLCLAINRGKFGYDPYRNYELDVLTTLASLFQSNEISTNFFQNVQVIPAKVPILKCRVSSTFGDVDIDINCNNLAGVYNSHLLHYYARYSDLSEIQKFEMKKAFAFVALNKFQFSAGATPFGRVLAGSAVRSEFSTSNVLTVGVSNKKPLPSILCKSIDSRFPALCVVVKQWAEAASINDPMNGTLNSYAIKLMVLHFLQCGVWPPVLPNLCKLDPFRFGGVKYCIGLSELRLFDTVPQLPSDRKLNDKTISELLMAFFDYYARFDFDKYEISIRDACIIQKIAKEYNNDRTEKMMIRGPVDSVNVARTVKTDASLELIVDAFKRAAHIYLGPVPKAPLFNEIVHARLIECCNYFKVCSGAPGLSIGVSVNGRRVWADGFGLADVEQAVPCSAETVMRIASISKTITAAIAARLVQDGKLDLDANVQKYLPDYPKKEFEGKPVDITVRQLLCHTSGIRHYRKVSMFGCFYCSYRPNNQ</sequence>
<evidence type="ECO:0000256" key="2">
    <source>
        <dbReference type="ARBA" id="ARBA00001946"/>
    </source>
</evidence>
<dbReference type="Gene3D" id="3.30.460.10">
    <property type="entry name" value="Beta Polymerase, domain 2"/>
    <property type="match status" value="1"/>
</dbReference>
<proteinExistence type="predicted"/>
<evidence type="ECO:0000313" key="9">
    <source>
        <dbReference type="EMBL" id="VDM46799.1"/>
    </source>
</evidence>
<dbReference type="CDD" id="cd05402">
    <property type="entry name" value="NT_PAP_TUTase"/>
    <property type="match status" value="1"/>
</dbReference>
<dbReference type="Pfam" id="PF00144">
    <property type="entry name" value="Beta-lactamase"/>
    <property type="match status" value="1"/>
</dbReference>
<dbReference type="SUPFAM" id="SSF81301">
    <property type="entry name" value="Nucleotidyltransferase"/>
    <property type="match status" value="1"/>
</dbReference>
<dbReference type="SUPFAM" id="SSF56601">
    <property type="entry name" value="beta-lactamase/transpeptidase-like"/>
    <property type="match status" value="1"/>
</dbReference>
<evidence type="ECO:0000259" key="6">
    <source>
        <dbReference type="Pfam" id="PF00144"/>
    </source>
</evidence>
<evidence type="ECO:0000256" key="4">
    <source>
        <dbReference type="ARBA" id="ARBA00022723"/>
    </source>
</evidence>
<feature type="domain" description="Poly(A) RNA polymerase mitochondrial-like central palm" evidence="8">
    <location>
        <begin position="29"/>
        <end position="150"/>
    </location>
</feature>
<reference evidence="11" key="1">
    <citation type="submission" date="2016-06" db="UniProtKB">
        <authorList>
            <consortium name="WormBaseParasite"/>
        </authorList>
    </citation>
    <scope>IDENTIFICATION</scope>
</reference>
<dbReference type="GO" id="GO:1990817">
    <property type="term" value="F:poly(A) RNA polymerase activity"/>
    <property type="evidence" value="ECO:0007669"/>
    <property type="project" value="TreeGrafter"/>
</dbReference>
<dbReference type="PANTHER" id="PTHR12271:SF117">
    <property type="entry name" value="PAP-ASSOCIATED DOMAIN-CONTAINING PROTEIN"/>
    <property type="match status" value="1"/>
</dbReference>
<dbReference type="InterPro" id="IPR043519">
    <property type="entry name" value="NT_sf"/>
</dbReference>
<protein>
    <submittedName>
        <fullName evidence="11">Beta-lactamase domain-containing protein</fullName>
    </submittedName>
</protein>
<dbReference type="Gene3D" id="1.10.1410.10">
    <property type="match status" value="1"/>
</dbReference>
<accession>A0A183V410</accession>
<comment type="cofactor">
    <cofactor evidence="1">
        <name>Mn(2+)</name>
        <dbReference type="ChEBI" id="CHEBI:29035"/>
    </cofactor>
</comment>
<feature type="domain" description="PAP-associated" evidence="7">
    <location>
        <begin position="314"/>
        <end position="366"/>
    </location>
</feature>
<evidence type="ECO:0000313" key="10">
    <source>
        <dbReference type="Proteomes" id="UP000050794"/>
    </source>
</evidence>
<name>A0A183V410_TOXCA</name>
<dbReference type="GO" id="GO:0046872">
    <property type="term" value="F:metal ion binding"/>
    <property type="evidence" value="ECO:0007669"/>
    <property type="project" value="UniProtKB-KW"/>
</dbReference>
<evidence type="ECO:0000313" key="11">
    <source>
        <dbReference type="WBParaSite" id="TCNE_0001548101-mRNA-1"/>
    </source>
</evidence>
<keyword evidence="10" id="KW-1185">Reference proteome</keyword>
<dbReference type="Pfam" id="PF22600">
    <property type="entry name" value="MTPAP-like_central"/>
    <property type="match status" value="1"/>
</dbReference>
<dbReference type="Gene3D" id="3.40.710.10">
    <property type="entry name" value="DD-peptidase/beta-lactamase superfamily"/>
    <property type="match status" value="1"/>
</dbReference>
<reference evidence="9 10" key="2">
    <citation type="submission" date="2018-11" db="EMBL/GenBank/DDBJ databases">
        <authorList>
            <consortium name="Pathogen Informatics"/>
        </authorList>
    </citation>
    <scope>NUCLEOTIDE SEQUENCE [LARGE SCALE GENOMIC DNA]</scope>
</reference>
<dbReference type="InterPro" id="IPR054708">
    <property type="entry name" value="MTPAP-like_central"/>
</dbReference>
<comment type="cofactor">
    <cofactor evidence="2">
        <name>Mg(2+)</name>
        <dbReference type="ChEBI" id="CHEBI:18420"/>
    </cofactor>
</comment>
<dbReference type="WBParaSite" id="TCNE_0001548101-mRNA-1">
    <property type="protein sequence ID" value="TCNE_0001548101-mRNA-1"/>
    <property type="gene ID" value="TCNE_0001548101"/>
</dbReference>
<dbReference type="InterPro" id="IPR012338">
    <property type="entry name" value="Beta-lactam/transpept-like"/>
</dbReference>
<dbReference type="AlphaFoldDB" id="A0A183V410"/>
<evidence type="ECO:0000259" key="8">
    <source>
        <dbReference type="Pfam" id="PF22600"/>
    </source>
</evidence>
<evidence type="ECO:0000256" key="5">
    <source>
        <dbReference type="ARBA" id="ARBA00022842"/>
    </source>
</evidence>